<evidence type="ECO:0000313" key="11">
    <source>
        <dbReference type="Proteomes" id="UP000001036"/>
    </source>
</evidence>
<keyword evidence="6" id="KW-0281">Fimbrium</keyword>
<feature type="chain" id="PRO_5002793765" evidence="8">
    <location>
        <begin position="42"/>
        <end position="1482"/>
    </location>
</feature>
<dbReference type="InterPro" id="IPR008707">
    <property type="entry name" value="B-propeller_PilY1"/>
</dbReference>
<evidence type="ECO:0000313" key="10">
    <source>
        <dbReference type="EMBL" id="ACE85541.1"/>
    </source>
</evidence>
<evidence type="ECO:0000256" key="4">
    <source>
        <dbReference type="ARBA" id="ARBA00022723"/>
    </source>
</evidence>
<keyword evidence="5" id="KW-0106">Calcium</keyword>
<dbReference type="KEGG" id="cja:CJA_3211"/>
<evidence type="ECO:0000256" key="7">
    <source>
        <dbReference type="SAM" id="MobiDB-lite"/>
    </source>
</evidence>
<dbReference type="Proteomes" id="UP000001036">
    <property type="component" value="Chromosome"/>
</dbReference>
<dbReference type="OrthoDB" id="7156875at2"/>
<feature type="signal peptide" evidence="8">
    <location>
        <begin position="1"/>
        <end position="41"/>
    </location>
</feature>
<keyword evidence="4" id="KW-0479">Metal-binding</keyword>
<dbReference type="GO" id="GO:0009289">
    <property type="term" value="C:pilus"/>
    <property type="evidence" value="ECO:0007669"/>
    <property type="project" value="UniProtKB-SubCell"/>
</dbReference>
<dbReference type="eggNOG" id="COG3419">
    <property type="taxonomic scope" value="Bacteria"/>
</dbReference>
<organism evidence="10 11">
    <name type="scientific">Cellvibrio japonicus (strain Ueda107)</name>
    <name type="common">Pseudomonas fluorescens subsp. cellulosa</name>
    <dbReference type="NCBI Taxonomy" id="498211"/>
    <lineage>
        <taxon>Bacteria</taxon>
        <taxon>Pseudomonadati</taxon>
        <taxon>Pseudomonadota</taxon>
        <taxon>Gammaproteobacteria</taxon>
        <taxon>Cellvibrionales</taxon>
        <taxon>Cellvibrionaceae</taxon>
        <taxon>Cellvibrio</taxon>
    </lineage>
</organism>
<keyword evidence="8" id="KW-0732">Signal</keyword>
<comment type="subcellular location">
    <subcellularLocation>
        <location evidence="1">Fimbrium</location>
    </subcellularLocation>
</comment>
<feature type="region of interest" description="Disordered" evidence="7">
    <location>
        <begin position="1426"/>
        <end position="1456"/>
    </location>
</feature>
<evidence type="ECO:0000256" key="8">
    <source>
        <dbReference type="SAM" id="SignalP"/>
    </source>
</evidence>
<evidence type="ECO:0000256" key="3">
    <source>
        <dbReference type="ARBA" id="ARBA00022558"/>
    </source>
</evidence>
<comment type="similarity">
    <text evidence="2">Belongs to the PilY1 family.</text>
</comment>
<dbReference type="Pfam" id="PF05567">
    <property type="entry name" value="T4P_PilY1"/>
    <property type="match status" value="1"/>
</dbReference>
<name>B3PE08_CELJU</name>
<dbReference type="RefSeq" id="WP_012488788.1">
    <property type="nucleotide sequence ID" value="NC_010995.1"/>
</dbReference>
<accession>B3PE08</accession>
<evidence type="ECO:0000256" key="6">
    <source>
        <dbReference type="ARBA" id="ARBA00023263"/>
    </source>
</evidence>
<proteinExistence type="inferred from homology"/>
<evidence type="ECO:0000256" key="1">
    <source>
        <dbReference type="ARBA" id="ARBA00004561"/>
    </source>
</evidence>
<dbReference type="EMBL" id="CP000934">
    <property type="protein sequence ID" value="ACE85541.1"/>
    <property type="molecule type" value="Genomic_DNA"/>
</dbReference>
<dbReference type="HOGENOM" id="CLU_001890_0_1_6"/>
<gene>
    <name evidence="10" type="ordered locus">CJA_3211</name>
</gene>
<evidence type="ECO:0000256" key="2">
    <source>
        <dbReference type="ARBA" id="ARBA00008387"/>
    </source>
</evidence>
<protein>
    <submittedName>
        <fullName evidence="10">Putative fimbrial protein</fullName>
    </submittedName>
</protein>
<keyword evidence="3" id="KW-1029">Fimbrium biogenesis</keyword>
<feature type="compositionally biased region" description="Low complexity" evidence="7">
    <location>
        <begin position="1428"/>
        <end position="1441"/>
    </location>
</feature>
<dbReference type="InterPro" id="IPR011047">
    <property type="entry name" value="Quinoprotein_ADH-like_sf"/>
</dbReference>
<sequence length="1482" mass="159057">MKNFMSFNRAVFQLLKGKLKSCSLFCMTGLLTLGVVHGAHAIPSQDPLFLSNPVIPIMMLNMSNDHQLFFKIYDDYADITNPTGGDPDGNPDTTYNNAYNYYGYFDSGKCYTYNTVNNRFVPSRAVNNLRYCNYSSSSEWSGNFLNWATMTRIDAIRKMLYGGLRSTDTQALTVLERSFLPNDAHSFAKFYDGNDIGKLTPFNSVPSLQGNTSSTGITICNTTNGGSALSQNVTAAPLIRVAKGNYSLWASNERWQCQWISEVSASNGNVPASSGIYAYPYNPINDNKLGTGSAAGEYYARVEVCVKGLEEDNCTLYPSGNKKPTGLLQKYGEANKIHFGLMTGSYGKNKSGGVLRKSVGNLSTEVNAATTGTFTNAAGVISTLNKLRIYGYRFDDGTYHRNAHGYDSSGSDGCLWGRASFSDGHCSNWGNPQAEIYLESLRYLTGKTANTAFDVDDSSRISGLSTVSWGSAPVNSNNYCAPLNVVQFNASTTSYDGDTLGAFSDFSSGGVDLWTDKVGINEGMTDKNELGDFKTLYFIGENGADKNQLCTAKTISKLSSVRGTCPDAPRLEGSYHIAGLAYYARQNDLMPSLKGKQTVRTFGVALSPAVPKVTVTVPGGTDKVTILPACRNKYQNPNSNCAIVDFKFAGAQIEKTIPSGTYSGDRSVLNGKAAKIGKLYVNWEDSEQGGDYDQDMWGVIDYIVTADHVLITTDTIAESTDQSMGFGYVISGTTVGGFNVHSGVEGYTGEGCNNCQVGDAATYRLYTVGSSPAQLLETPLYYAAKWGGYSDAFESAAQKEAGSGFNQAFLDSKIKARDTSDSYYFATDPRELEKSLDKAFSAVAAGVGSASAVATSSTRLSEGAYVYQAQFNSERWSGVLNAFKFDNQGGLPLEPTVSTENVGAMPKSGSGRTVYTYNGIQLVNFAWDNLDPVQQKALQLPGELTNTMAQYRVDWLLGNATYEGGSVGFRERGSSADGSRNILGDIVNSSPVYSGAWNHQYHLLPGSAGASYRTFLENVKKPKIASGGSGGRIYVGANDGMLHAFHADTLKEIYAYIPASAFPKLANLTKADYGKTSNPHQFIVDGPVTVGDVYINGEWRTVLVGTLGAGGKGVYALDVTTDVPKVLFELNESNTPGLGYVMGRPLIVPMSNGRFAAVFGNGSDSGSTSSLFVVDIQSPFNSSYTKVINTGEGIGLSAPELMINAYGQVTAAYAGDISGNLWRFDLSSDSAGSWKKDYLLFKAVDASGAIQPITAAPTIGINAQLSNAIMVYVGTGKYYDTGDNSLGSVTHSYYAIADTKTTLTRNNLHRKQLSTTYNTTTANLSRREVVGGNPDWSKHKGWYLDFNDTKGERVTTKALLIQDKLIFPTLIPSTASCEYGGSSWLMEVVAVGDKFVGVSVLDDNIYNGYLVLGDVSFGVVPKLKESDSSSSGSSSSAPSGDCVDGASGTGAIVGSGTDATRMNVEAKYSQCGEGRQSWRQLR</sequence>
<dbReference type="GO" id="GO:0046872">
    <property type="term" value="F:metal ion binding"/>
    <property type="evidence" value="ECO:0007669"/>
    <property type="project" value="UniProtKB-KW"/>
</dbReference>
<feature type="domain" description="PilY1 beta-propeller" evidence="9">
    <location>
        <begin position="983"/>
        <end position="1304"/>
    </location>
</feature>
<keyword evidence="11" id="KW-1185">Reference proteome</keyword>
<reference evidence="10 11" key="1">
    <citation type="journal article" date="2008" name="J. Bacteriol.">
        <title>Insights into plant cell wall degradation from the genome sequence of the soil bacterium Cellvibrio japonicus.</title>
        <authorList>
            <person name="Deboy R.T."/>
            <person name="Mongodin E.F."/>
            <person name="Fouts D.E."/>
            <person name="Tailford L.E."/>
            <person name="Khouri H."/>
            <person name="Emerson J.B."/>
            <person name="Mohamoud Y."/>
            <person name="Watkins K."/>
            <person name="Henrissat B."/>
            <person name="Gilbert H.J."/>
            <person name="Nelson K.E."/>
        </authorList>
    </citation>
    <scope>NUCLEOTIDE SEQUENCE [LARGE SCALE GENOMIC DNA]</scope>
    <source>
        <strain evidence="10 11">Ueda107</strain>
    </source>
</reference>
<evidence type="ECO:0000259" key="9">
    <source>
        <dbReference type="Pfam" id="PF05567"/>
    </source>
</evidence>
<dbReference type="STRING" id="498211.CJA_3211"/>
<evidence type="ECO:0000256" key="5">
    <source>
        <dbReference type="ARBA" id="ARBA00022837"/>
    </source>
</evidence>
<dbReference type="SUPFAM" id="SSF50998">
    <property type="entry name" value="Quinoprotein alcohol dehydrogenase-like"/>
    <property type="match status" value="1"/>
</dbReference>